<evidence type="ECO:0000313" key="2">
    <source>
        <dbReference type="EMBL" id="EZG67083.1"/>
    </source>
</evidence>
<dbReference type="VEuPathDB" id="CryptoDB:GNI_071950"/>
<dbReference type="OrthoDB" id="10661772at2759"/>
<evidence type="ECO:0000313" key="3">
    <source>
        <dbReference type="Proteomes" id="UP000019763"/>
    </source>
</evidence>
<dbReference type="RefSeq" id="XP_011130337.1">
    <property type="nucleotide sequence ID" value="XM_011132035.1"/>
</dbReference>
<accession>A0A023B7D0</accession>
<dbReference type="EMBL" id="AFNH02000541">
    <property type="protein sequence ID" value="EZG67083.1"/>
    <property type="molecule type" value="Genomic_DNA"/>
</dbReference>
<gene>
    <name evidence="2" type="ORF">GNI_071950</name>
</gene>
<comment type="caution">
    <text evidence="2">The sequence shown here is derived from an EMBL/GenBank/DDBJ whole genome shotgun (WGS) entry which is preliminary data.</text>
</comment>
<dbReference type="Proteomes" id="UP000019763">
    <property type="component" value="Unassembled WGS sequence"/>
</dbReference>
<feature type="compositionally biased region" description="Low complexity" evidence="1">
    <location>
        <begin position="362"/>
        <end position="376"/>
    </location>
</feature>
<evidence type="ECO:0000256" key="1">
    <source>
        <dbReference type="SAM" id="MobiDB-lite"/>
    </source>
</evidence>
<protein>
    <submittedName>
        <fullName evidence="2">Uncharacterized protein</fullName>
    </submittedName>
</protein>
<dbReference type="AlphaFoldDB" id="A0A023B7D0"/>
<feature type="region of interest" description="Disordered" evidence="1">
    <location>
        <begin position="361"/>
        <end position="395"/>
    </location>
</feature>
<dbReference type="eggNOG" id="ENOG502T1TB">
    <property type="taxonomic scope" value="Eukaryota"/>
</dbReference>
<reference evidence="2" key="1">
    <citation type="submission" date="2013-12" db="EMBL/GenBank/DDBJ databases">
        <authorList>
            <person name="Omoto C.K."/>
            <person name="Sibley D."/>
            <person name="Venepally P."/>
            <person name="Hadjithomas M."/>
            <person name="Karamycheva S."/>
            <person name="Brunk B."/>
            <person name="Roos D."/>
            <person name="Caler E."/>
            <person name="Lorenzi H."/>
        </authorList>
    </citation>
    <scope>NUCLEOTIDE SEQUENCE</scope>
</reference>
<organism evidence="2 3">
    <name type="scientific">Gregarina niphandrodes</name>
    <name type="common">Septate eugregarine</name>
    <dbReference type="NCBI Taxonomy" id="110365"/>
    <lineage>
        <taxon>Eukaryota</taxon>
        <taxon>Sar</taxon>
        <taxon>Alveolata</taxon>
        <taxon>Apicomplexa</taxon>
        <taxon>Conoidasida</taxon>
        <taxon>Gregarinasina</taxon>
        <taxon>Eugregarinorida</taxon>
        <taxon>Gregarinidae</taxon>
        <taxon>Gregarina</taxon>
    </lineage>
</organism>
<sequence length="429" mass="46432">MTTFSNVFYVLEDNGRRIHTRSFIETLATFDVSNILPIGSISEMKDACDRIPSRRNFLVAAADIAQSIPEKEYKSVSNFGGALLYCGPHEEYFARWAMGCPEVVLFLTHNFKELRRAVVWLAADGSFGPSGDPIAPPETKLPRQQQQQLRRQAFVPENLDPSITLERPTVPERAFTSEELVDDARSYARLVPACPSGLGGGIHPMLSLQRLPPRNDNPMSARYGAMDYRPSAPELQRDLRPAEPYWNGRVLSSSSALSALPKLPDSFAATEPFTDKGAPEPFADKGGLAADAVQQSVAEQLCSAPLSEAPARHCSDSSPGSSALLRDPREISSMPADSLVCSDDSADDSTRQLAKALASTLDSPASSNCDSDAAAATHVRKRAPRLSTSTTASHGDELLGLDRDQSLEELLALVQALSVELPIKNANPL</sequence>
<proteinExistence type="predicted"/>
<name>A0A023B7D0_GRENI</name>
<dbReference type="GeneID" id="22912622"/>
<keyword evidence="3" id="KW-1185">Reference proteome</keyword>